<name>A0A6G1M2H4_ORBOL</name>
<dbReference type="EMBL" id="WIPF01000038">
    <property type="protein sequence ID" value="KAF3222735.1"/>
    <property type="molecule type" value="Genomic_DNA"/>
</dbReference>
<organism evidence="2 3">
    <name type="scientific">Orbilia oligospora</name>
    <name type="common">Nematode-trapping fungus</name>
    <name type="synonym">Arthrobotrys oligospora</name>
    <dbReference type="NCBI Taxonomy" id="2813651"/>
    <lineage>
        <taxon>Eukaryota</taxon>
        <taxon>Fungi</taxon>
        <taxon>Dikarya</taxon>
        <taxon>Ascomycota</taxon>
        <taxon>Pezizomycotina</taxon>
        <taxon>Orbiliomycetes</taxon>
        <taxon>Orbiliales</taxon>
        <taxon>Orbiliaceae</taxon>
        <taxon>Orbilia</taxon>
    </lineage>
</organism>
<evidence type="ECO:0000313" key="3">
    <source>
        <dbReference type="Proteomes" id="UP000483672"/>
    </source>
</evidence>
<feature type="compositionally biased region" description="Basic and acidic residues" evidence="1">
    <location>
        <begin position="237"/>
        <end position="253"/>
    </location>
</feature>
<feature type="region of interest" description="Disordered" evidence="1">
    <location>
        <begin position="1"/>
        <end position="35"/>
    </location>
</feature>
<dbReference type="Proteomes" id="UP000483672">
    <property type="component" value="Unassembled WGS sequence"/>
</dbReference>
<accession>A0A6G1M2H4</accession>
<dbReference type="AlphaFoldDB" id="A0A6G1M2H4"/>
<reference evidence="2 3" key="1">
    <citation type="submission" date="2019-06" db="EMBL/GenBank/DDBJ databases">
        <authorList>
            <person name="Palmer J.M."/>
        </authorList>
    </citation>
    <scope>NUCLEOTIDE SEQUENCE [LARGE SCALE GENOMIC DNA]</scope>
    <source>
        <strain evidence="2 3">TWF191</strain>
    </source>
</reference>
<evidence type="ECO:0000313" key="2">
    <source>
        <dbReference type="EMBL" id="KAF3222735.1"/>
    </source>
</evidence>
<sequence>MSQQEDFPFPGPYDQGLPIPAWSSNTGTPILTPASSTMFPVKTGPFGPPLPPPPSEPFPGFPGPPMFPDAPIMPSGVPSPTMSPIPGSGPMPMQMPVPSAMPSLIPTPASSAFSTPFGTINGPPDPNDAQALEAIFGPVPNYVTANTSHYNLPYMPPPYRENFIPAPLYIPGSAEDLAYQNLARENYENGLTTDPWRNEPIPENNEPQFVQRFEDLSFADQMRERRLRHRYNNRMTDAQRRDMDRRRLQRTDSQEPELDEEVWKESPGCRCVIL</sequence>
<protein>
    <submittedName>
        <fullName evidence="2">Uncharacterized protein</fullName>
    </submittedName>
</protein>
<feature type="compositionally biased region" description="Polar residues" evidence="1">
    <location>
        <begin position="22"/>
        <end position="35"/>
    </location>
</feature>
<feature type="region of interest" description="Disordered" evidence="1">
    <location>
        <begin position="233"/>
        <end position="261"/>
    </location>
</feature>
<comment type="caution">
    <text evidence="2">The sequence shown here is derived from an EMBL/GenBank/DDBJ whole genome shotgun (WGS) entry which is preliminary data.</text>
</comment>
<evidence type="ECO:0000256" key="1">
    <source>
        <dbReference type="SAM" id="MobiDB-lite"/>
    </source>
</evidence>
<gene>
    <name evidence="2" type="ORF">TWF191_006555</name>
</gene>
<proteinExistence type="predicted"/>